<dbReference type="EMBL" id="CALNXJ010000014">
    <property type="protein sequence ID" value="CAH3114060.1"/>
    <property type="molecule type" value="Genomic_DNA"/>
</dbReference>
<sequence length="141" mass="16069">MDDSRKKNYSNLIYNSLITTAMRSTSSLALFLIVSLLFSAYGLPLENESDQLLKDSSDRVQRAIAERESIFEDPVVKPIKDRSLVPRIPPCARYGCGKRTVHIGRDTEPYSFLETKIRQLQRRREGGMIPPCARYGCGKRK</sequence>
<proteinExistence type="predicted"/>
<organism evidence="1 2">
    <name type="scientific">Pocillopora meandrina</name>
    <dbReference type="NCBI Taxonomy" id="46732"/>
    <lineage>
        <taxon>Eukaryota</taxon>
        <taxon>Metazoa</taxon>
        <taxon>Cnidaria</taxon>
        <taxon>Anthozoa</taxon>
        <taxon>Hexacorallia</taxon>
        <taxon>Scleractinia</taxon>
        <taxon>Astrocoeniina</taxon>
        <taxon>Pocilloporidae</taxon>
        <taxon>Pocillopora</taxon>
    </lineage>
</organism>
<accession>A0AAU9WGH1</accession>
<evidence type="ECO:0000313" key="1">
    <source>
        <dbReference type="EMBL" id="CAH3114060.1"/>
    </source>
</evidence>
<comment type="caution">
    <text evidence="1">The sequence shown here is derived from an EMBL/GenBank/DDBJ whole genome shotgun (WGS) entry which is preliminary data.</text>
</comment>
<name>A0AAU9WGH1_9CNID</name>
<protein>
    <submittedName>
        <fullName evidence="1">Uncharacterized protein</fullName>
    </submittedName>
</protein>
<dbReference type="AlphaFoldDB" id="A0AAU9WGH1"/>
<evidence type="ECO:0000313" key="2">
    <source>
        <dbReference type="Proteomes" id="UP001159428"/>
    </source>
</evidence>
<keyword evidence="2" id="KW-1185">Reference proteome</keyword>
<dbReference type="Proteomes" id="UP001159428">
    <property type="component" value="Unassembled WGS sequence"/>
</dbReference>
<gene>
    <name evidence="1" type="ORF">PMEA_00006035</name>
</gene>
<reference evidence="1 2" key="1">
    <citation type="submission" date="2022-05" db="EMBL/GenBank/DDBJ databases">
        <authorList>
            <consortium name="Genoscope - CEA"/>
            <person name="William W."/>
        </authorList>
    </citation>
    <scope>NUCLEOTIDE SEQUENCE [LARGE SCALE GENOMIC DNA]</scope>
</reference>